<evidence type="ECO:0000259" key="9">
    <source>
        <dbReference type="PROSITE" id="PS50109"/>
    </source>
</evidence>
<keyword evidence="8" id="KW-1133">Transmembrane helix</keyword>
<dbReference type="SMART" id="SM00387">
    <property type="entry name" value="HATPase_c"/>
    <property type="match status" value="1"/>
</dbReference>
<keyword evidence="4 7" id="KW-0597">Phosphoprotein</keyword>
<dbReference type="Gene3D" id="3.30.565.10">
    <property type="entry name" value="Histidine kinase-like ATPase, C-terminal domain"/>
    <property type="match status" value="1"/>
</dbReference>
<feature type="transmembrane region" description="Helical" evidence="8">
    <location>
        <begin position="21"/>
        <end position="39"/>
    </location>
</feature>
<keyword evidence="11" id="KW-0547">Nucleotide-binding</keyword>
<dbReference type="InterPro" id="IPR004358">
    <property type="entry name" value="Sig_transdc_His_kin-like_C"/>
</dbReference>
<dbReference type="CDD" id="cd16922">
    <property type="entry name" value="HATPase_EvgS-ArcB-TorS-like"/>
    <property type="match status" value="1"/>
</dbReference>
<evidence type="ECO:0000313" key="12">
    <source>
        <dbReference type="Proteomes" id="UP001177769"/>
    </source>
</evidence>
<dbReference type="PANTHER" id="PTHR43047:SF72">
    <property type="entry name" value="OSMOSENSING HISTIDINE PROTEIN KINASE SLN1"/>
    <property type="match status" value="1"/>
</dbReference>
<dbReference type="FunFam" id="3.30.565.10:FF:000006">
    <property type="entry name" value="Sensor histidine kinase WalK"/>
    <property type="match status" value="1"/>
</dbReference>
<dbReference type="Gene3D" id="1.10.287.130">
    <property type="match status" value="1"/>
</dbReference>
<dbReference type="SUPFAM" id="SSF55874">
    <property type="entry name" value="ATPase domain of HSP90 chaperone/DNA topoisomerase II/histidine kinase"/>
    <property type="match status" value="1"/>
</dbReference>
<reference evidence="11" key="1">
    <citation type="submission" date="2023-01" db="EMBL/GenBank/DDBJ databases">
        <title>Whole genome sequence of Paucibacter sp. S2-9 isolated from pond sediment.</title>
        <authorList>
            <person name="Jung J.Y."/>
        </authorList>
    </citation>
    <scope>NUCLEOTIDE SEQUENCE</scope>
    <source>
        <strain evidence="11">S2-9</strain>
    </source>
</reference>
<proteinExistence type="predicted"/>
<dbReference type="EC" id="2.7.13.3" evidence="3"/>
<dbReference type="Pfam" id="PF00512">
    <property type="entry name" value="HisKA"/>
    <property type="match status" value="1"/>
</dbReference>
<evidence type="ECO:0000256" key="6">
    <source>
        <dbReference type="ARBA" id="ARBA00022777"/>
    </source>
</evidence>
<dbReference type="KEGG" id="pais:PFX98_17495"/>
<comment type="catalytic activity">
    <reaction evidence="1">
        <text>ATP + protein L-histidine = ADP + protein N-phospho-L-histidine.</text>
        <dbReference type="EC" id="2.7.13.3"/>
    </reaction>
</comment>
<keyword evidence="8" id="KW-0812">Transmembrane</keyword>
<keyword evidence="6" id="KW-0418">Kinase</keyword>
<dbReference type="InterPro" id="IPR001789">
    <property type="entry name" value="Sig_transdc_resp-reg_receiver"/>
</dbReference>
<dbReference type="InterPro" id="IPR003594">
    <property type="entry name" value="HATPase_dom"/>
</dbReference>
<sequence>MPLFRGRRLRVRRAAVPTARLSLLLTSLPLLAMAALAMLQMPEQAWVWAALALPGLGLNVRVHQHWQRHAVRRVMRELNQAQLAEQARQAQAVAEAANRAKTDFLSRMSHELRTPLNAVLGFAQLLRAELPQQQGTPHRHLDHIERAGWHLTELIDDVLDVSRIEAGRVALRVSEVSLRAVLDEAWEMSLPLALARGLRAEPRFRSSADLRVQGDPVRLRQVVLNLLSNAIKYNREQGELRLELDAPDGRARITVSDTGLGLSAEQQTHLFEPFNRLGREHSAIQGTGIGLALTRQLLQMMGGEIAVQSRLGEGSAFSVSLPLAEPGAAALPRGRVLCIEDNEVNMLLVEQLLLAWPDVELLKAESVAEGLQLARSCAPDLILLDMRLPDGSGEQVLQALRADPTSAGLRVVALSASAAAEDAQAARAAGALDYWTKPLDFERFRQDVSRLLSSTPAAR</sequence>
<dbReference type="PRINTS" id="PR00344">
    <property type="entry name" value="BCTRLSENSOR"/>
</dbReference>
<dbReference type="InterPro" id="IPR005467">
    <property type="entry name" value="His_kinase_dom"/>
</dbReference>
<organism evidence="11 12">
    <name type="scientific">Paucibacter sediminis</name>
    <dbReference type="NCBI Taxonomy" id="3019553"/>
    <lineage>
        <taxon>Bacteria</taxon>
        <taxon>Pseudomonadati</taxon>
        <taxon>Pseudomonadota</taxon>
        <taxon>Betaproteobacteria</taxon>
        <taxon>Burkholderiales</taxon>
        <taxon>Sphaerotilaceae</taxon>
        <taxon>Roseateles</taxon>
    </lineage>
</organism>
<evidence type="ECO:0000259" key="10">
    <source>
        <dbReference type="PROSITE" id="PS50110"/>
    </source>
</evidence>
<dbReference type="Pfam" id="PF02518">
    <property type="entry name" value="HATPase_c"/>
    <property type="match status" value="1"/>
</dbReference>
<dbReference type="PROSITE" id="PS50110">
    <property type="entry name" value="RESPONSE_REGULATORY"/>
    <property type="match status" value="1"/>
</dbReference>
<evidence type="ECO:0000313" key="11">
    <source>
        <dbReference type="EMBL" id="WIT10695.1"/>
    </source>
</evidence>
<dbReference type="SMART" id="SM00388">
    <property type="entry name" value="HisKA"/>
    <property type="match status" value="1"/>
</dbReference>
<dbReference type="GO" id="GO:0005886">
    <property type="term" value="C:plasma membrane"/>
    <property type="evidence" value="ECO:0007669"/>
    <property type="project" value="UniProtKB-SubCell"/>
</dbReference>
<keyword evidence="11" id="KW-0067">ATP-binding</keyword>
<dbReference type="GO" id="GO:0009927">
    <property type="term" value="F:histidine phosphotransfer kinase activity"/>
    <property type="evidence" value="ECO:0007669"/>
    <property type="project" value="TreeGrafter"/>
</dbReference>
<protein>
    <recommendedName>
        <fullName evidence="3">histidine kinase</fullName>
        <ecNumber evidence="3">2.7.13.3</ecNumber>
    </recommendedName>
</protein>
<keyword evidence="8" id="KW-0472">Membrane</keyword>
<feature type="modified residue" description="4-aspartylphosphate" evidence="7">
    <location>
        <position position="385"/>
    </location>
</feature>
<evidence type="ECO:0000256" key="7">
    <source>
        <dbReference type="PROSITE-ProRule" id="PRU00169"/>
    </source>
</evidence>
<accession>A0AA95N8S3</accession>
<evidence type="ECO:0000256" key="5">
    <source>
        <dbReference type="ARBA" id="ARBA00022679"/>
    </source>
</evidence>
<keyword evidence="12" id="KW-1185">Reference proteome</keyword>
<dbReference type="SUPFAM" id="SSF52172">
    <property type="entry name" value="CheY-like"/>
    <property type="match status" value="1"/>
</dbReference>
<dbReference type="InterPro" id="IPR036097">
    <property type="entry name" value="HisK_dim/P_sf"/>
</dbReference>
<dbReference type="Pfam" id="PF00072">
    <property type="entry name" value="Response_reg"/>
    <property type="match status" value="1"/>
</dbReference>
<dbReference type="SUPFAM" id="SSF47384">
    <property type="entry name" value="Homodimeric domain of signal transducing histidine kinase"/>
    <property type="match status" value="1"/>
</dbReference>
<gene>
    <name evidence="11" type="ORF">PFX98_17495</name>
</gene>
<dbReference type="EMBL" id="CP116346">
    <property type="protein sequence ID" value="WIT10695.1"/>
    <property type="molecule type" value="Genomic_DNA"/>
</dbReference>
<dbReference type="SMART" id="SM00448">
    <property type="entry name" value="REC"/>
    <property type="match status" value="1"/>
</dbReference>
<feature type="domain" description="Histidine kinase" evidence="9">
    <location>
        <begin position="107"/>
        <end position="325"/>
    </location>
</feature>
<keyword evidence="5" id="KW-0808">Transferase</keyword>
<dbReference type="GO" id="GO:0000155">
    <property type="term" value="F:phosphorelay sensor kinase activity"/>
    <property type="evidence" value="ECO:0007669"/>
    <property type="project" value="InterPro"/>
</dbReference>
<dbReference type="PANTHER" id="PTHR43047">
    <property type="entry name" value="TWO-COMPONENT HISTIDINE PROTEIN KINASE"/>
    <property type="match status" value="1"/>
</dbReference>
<name>A0AA95N8S3_9BURK</name>
<evidence type="ECO:0000256" key="8">
    <source>
        <dbReference type="SAM" id="Phobius"/>
    </source>
</evidence>
<dbReference type="CDD" id="cd00082">
    <property type="entry name" value="HisKA"/>
    <property type="match status" value="1"/>
</dbReference>
<dbReference type="Proteomes" id="UP001177769">
    <property type="component" value="Chromosome"/>
</dbReference>
<evidence type="ECO:0000256" key="1">
    <source>
        <dbReference type="ARBA" id="ARBA00000085"/>
    </source>
</evidence>
<feature type="domain" description="Response regulatory" evidence="10">
    <location>
        <begin position="335"/>
        <end position="452"/>
    </location>
</feature>
<dbReference type="AlphaFoldDB" id="A0AA95N8S3"/>
<evidence type="ECO:0000256" key="2">
    <source>
        <dbReference type="ARBA" id="ARBA00004429"/>
    </source>
</evidence>
<dbReference type="InterPro" id="IPR003661">
    <property type="entry name" value="HisK_dim/P_dom"/>
</dbReference>
<evidence type="ECO:0000256" key="4">
    <source>
        <dbReference type="ARBA" id="ARBA00022553"/>
    </source>
</evidence>
<dbReference type="InterPro" id="IPR036890">
    <property type="entry name" value="HATPase_C_sf"/>
</dbReference>
<comment type="subcellular location">
    <subcellularLocation>
        <location evidence="2">Cell inner membrane</location>
        <topology evidence="2">Multi-pass membrane protein</topology>
    </subcellularLocation>
</comment>
<evidence type="ECO:0000256" key="3">
    <source>
        <dbReference type="ARBA" id="ARBA00012438"/>
    </source>
</evidence>
<dbReference type="GO" id="GO:0005524">
    <property type="term" value="F:ATP binding"/>
    <property type="evidence" value="ECO:0007669"/>
    <property type="project" value="UniProtKB-KW"/>
</dbReference>
<dbReference type="RefSeq" id="WP_285231769.1">
    <property type="nucleotide sequence ID" value="NZ_CP116346.1"/>
</dbReference>
<dbReference type="PROSITE" id="PS50109">
    <property type="entry name" value="HIS_KIN"/>
    <property type="match status" value="1"/>
</dbReference>
<dbReference type="Gene3D" id="3.40.50.2300">
    <property type="match status" value="1"/>
</dbReference>
<dbReference type="InterPro" id="IPR011006">
    <property type="entry name" value="CheY-like_superfamily"/>
</dbReference>